<dbReference type="OrthoDB" id="3236156at2759"/>
<dbReference type="RefSeq" id="XP_007774001.1">
    <property type="nucleotide sequence ID" value="XM_007775811.1"/>
</dbReference>
<gene>
    <name evidence="1" type="ORF">CONPUDRAFT_77034</name>
</gene>
<name>A0A5M3MA62_CONPW</name>
<dbReference type="Proteomes" id="UP000053558">
    <property type="component" value="Unassembled WGS sequence"/>
</dbReference>
<dbReference type="KEGG" id="cput:CONPUDRAFT_77034"/>
<reference evidence="2" key="1">
    <citation type="journal article" date="2012" name="Science">
        <title>The Paleozoic origin of enzymatic lignin decomposition reconstructed from 31 fungal genomes.</title>
        <authorList>
            <person name="Floudas D."/>
            <person name="Binder M."/>
            <person name="Riley R."/>
            <person name="Barry K."/>
            <person name="Blanchette R.A."/>
            <person name="Henrissat B."/>
            <person name="Martinez A.T."/>
            <person name="Otillar R."/>
            <person name="Spatafora J.W."/>
            <person name="Yadav J.S."/>
            <person name="Aerts A."/>
            <person name="Benoit I."/>
            <person name="Boyd A."/>
            <person name="Carlson A."/>
            <person name="Copeland A."/>
            <person name="Coutinho P.M."/>
            <person name="de Vries R.P."/>
            <person name="Ferreira P."/>
            <person name="Findley K."/>
            <person name="Foster B."/>
            <person name="Gaskell J."/>
            <person name="Glotzer D."/>
            <person name="Gorecki P."/>
            <person name="Heitman J."/>
            <person name="Hesse C."/>
            <person name="Hori C."/>
            <person name="Igarashi K."/>
            <person name="Jurgens J.A."/>
            <person name="Kallen N."/>
            <person name="Kersten P."/>
            <person name="Kohler A."/>
            <person name="Kuees U."/>
            <person name="Kumar T.K.A."/>
            <person name="Kuo A."/>
            <person name="LaButti K."/>
            <person name="Larrondo L.F."/>
            <person name="Lindquist E."/>
            <person name="Ling A."/>
            <person name="Lombard V."/>
            <person name="Lucas S."/>
            <person name="Lundell T."/>
            <person name="Martin R."/>
            <person name="McLaughlin D.J."/>
            <person name="Morgenstern I."/>
            <person name="Morin E."/>
            <person name="Murat C."/>
            <person name="Nagy L.G."/>
            <person name="Nolan M."/>
            <person name="Ohm R.A."/>
            <person name="Patyshakuliyeva A."/>
            <person name="Rokas A."/>
            <person name="Ruiz-Duenas F.J."/>
            <person name="Sabat G."/>
            <person name="Salamov A."/>
            <person name="Samejima M."/>
            <person name="Schmutz J."/>
            <person name="Slot J.C."/>
            <person name="St John F."/>
            <person name="Stenlid J."/>
            <person name="Sun H."/>
            <person name="Sun S."/>
            <person name="Syed K."/>
            <person name="Tsang A."/>
            <person name="Wiebenga A."/>
            <person name="Young D."/>
            <person name="Pisabarro A."/>
            <person name="Eastwood D.C."/>
            <person name="Martin F."/>
            <person name="Cullen D."/>
            <person name="Grigoriev I.V."/>
            <person name="Hibbett D.S."/>
        </authorList>
    </citation>
    <scope>NUCLEOTIDE SEQUENCE [LARGE SCALE GENOMIC DNA]</scope>
    <source>
        <strain evidence="2">RWD-64-598 SS2</strain>
    </source>
</reference>
<sequence>MDLAACEVSQHKILKIIKVVLEMADVQAEGSFYCHSVPRIIKEGYVELGMKVVHDIQGADSWTGSGDETTHKHIDYLSEHTYIHTGDQHTLLTLACISPQEKTLLVETLLSKLKGWSTDHVENQKKFFCLLKEWKDQAEWQQRGAAYIQAYSEGDYLSSGNNYTSANIQETAVANAGGPDAWNALEESQCVDLISQLLSNLQSSLETSQFQLFLPDKQKEVDVFIWAGCGITVKQIKLAWTLNSLAASQHALLVSNGGAIKLTVLAGSVFNHHDSKKACHICMLFEAKRPRKLLELSPFHQGVITFLETTIDDPDCVLNPSSSYSTATLDVKLWEQPDVFYAVLAMTPSLLHLQEAFVASI</sequence>
<dbReference type="EMBL" id="JH711587">
    <property type="protein sequence ID" value="EIW76013.1"/>
    <property type="molecule type" value="Genomic_DNA"/>
</dbReference>
<proteinExistence type="predicted"/>
<protein>
    <submittedName>
        <fullName evidence="1">Uncharacterized protein</fullName>
    </submittedName>
</protein>
<dbReference type="GeneID" id="19209552"/>
<evidence type="ECO:0000313" key="1">
    <source>
        <dbReference type="EMBL" id="EIW76013.1"/>
    </source>
</evidence>
<organism evidence="1 2">
    <name type="scientific">Coniophora puteana (strain RWD-64-598)</name>
    <name type="common">Brown rot fungus</name>
    <dbReference type="NCBI Taxonomy" id="741705"/>
    <lineage>
        <taxon>Eukaryota</taxon>
        <taxon>Fungi</taxon>
        <taxon>Dikarya</taxon>
        <taxon>Basidiomycota</taxon>
        <taxon>Agaricomycotina</taxon>
        <taxon>Agaricomycetes</taxon>
        <taxon>Agaricomycetidae</taxon>
        <taxon>Boletales</taxon>
        <taxon>Coniophorineae</taxon>
        <taxon>Coniophoraceae</taxon>
        <taxon>Coniophora</taxon>
    </lineage>
</organism>
<accession>A0A5M3MA62</accession>
<dbReference type="AlphaFoldDB" id="A0A5M3MA62"/>
<evidence type="ECO:0000313" key="2">
    <source>
        <dbReference type="Proteomes" id="UP000053558"/>
    </source>
</evidence>
<comment type="caution">
    <text evidence="1">The sequence shown here is derived from an EMBL/GenBank/DDBJ whole genome shotgun (WGS) entry which is preliminary data.</text>
</comment>
<keyword evidence="2" id="KW-1185">Reference proteome</keyword>